<keyword evidence="5" id="KW-1185">Reference proteome</keyword>
<sequence length="77" mass="9036">MQQIAPECGKHLPDCMVSQPVPDESSLRNLESQLKENSVLHKMWIEQPEYFPTCIAVKPYPKEEVQKYFKKLRLFKG</sequence>
<organism evidence="4 5">
    <name type="scientific">Coptotermes formosanus</name>
    <name type="common">Formosan subterranean termite</name>
    <dbReference type="NCBI Taxonomy" id="36987"/>
    <lineage>
        <taxon>Eukaryota</taxon>
        <taxon>Metazoa</taxon>
        <taxon>Ecdysozoa</taxon>
        <taxon>Arthropoda</taxon>
        <taxon>Hexapoda</taxon>
        <taxon>Insecta</taxon>
        <taxon>Pterygota</taxon>
        <taxon>Neoptera</taxon>
        <taxon>Polyneoptera</taxon>
        <taxon>Dictyoptera</taxon>
        <taxon>Blattodea</taxon>
        <taxon>Blattoidea</taxon>
        <taxon>Termitoidae</taxon>
        <taxon>Rhinotermitidae</taxon>
        <taxon>Coptotermes</taxon>
    </lineage>
</organism>
<dbReference type="GO" id="GO:0004045">
    <property type="term" value="F:peptidyl-tRNA hydrolase activity"/>
    <property type="evidence" value="ECO:0007669"/>
    <property type="project" value="UniProtKB-EC"/>
</dbReference>
<evidence type="ECO:0000256" key="3">
    <source>
        <dbReference type="ARBA" id="ARBA00048707"/>
    </source>
</evidence>
<protein>
    <recommendedName>
        <fullName evidence="1">peptidyl-tRNA hydrolase</fullName>
        <ecNumber evidence="1">3.1.1.29</ecNumber>
    </recommendedName>
</protein>
<dbReference type="PANTHER" id="PTHR46194:SF1">
    <property type="entry name" value="PEPTIDYL-TRNA HYDROLASE PTRHD1-RELATED"/>
    <property type="match status" value="1"/>
</dbReference>
<dbReference type="PANTHER" id="PTHR46194">
    <property type="entry name" value="PEPTIDYL-TRNA HYDROLASE PTRHD1-RELATED"/>
    <property type="match status" value="1"/>
</dbReference>
<comment type="catalytic activity">
    <reaction evidence="3">
        <text>an N-acyl-L-alpha-aminoacyl-tRNA + H2O = an N-acyl-L-amino acid + a tRNA + H(+)</text>
        <dbReference type="Rhea" id="RHEA:54448"/>
        <dbReference type="Rhea" id="RHEA-COMP:10123"/>
        <dbReference type="Rhea" id="RHEA-COMP:13883"/>
        <dbReference type="ChEBI" id="CHEBI:15377"/>
        <dbReference type="ChEBI" id="CHEBI:15378"/>
        <dbReference type="ChEBI" id="CHEBI:59874"/>
        <dbReference type="ChEBI" id="CHEBI:78442"/>
        <dbReference type="ChEBI" id="CHEBI:138191"/>
        <dbReference type="EC" id="3.1.1.29"/>
    </reaction>
</comment>
<dbReference type="InParanoid" id="A0A6L2PHC8"/>
<dbReference type="EMBL" id="BLKM01004574">
    <property type="protein sequence ID" value="GFG31816.1"/>
    <property type="molecule type" value="Genomic_DNA"/>
</dbReference>
<dbReference type="InterPro" id="IPR023476">
    <property type="entry name" value="Pep_tRNA_hydro_II_dom_sf"/>
</dbReference>
<dbReference type="SUPFAM" id="SSF102462">
    <property type="entry name" value="Peptidyl-tRNA hydrolase II"/>
    <property type="match status" value="1"/>
</dbReference>
<dbReference type="InterPro" id="IPR042237">
    <property type="entry name" value="PTRHD1"/>
</dbReference>
<accession>A0A6L2PHC8</accession>
<dbReference type="InterPro" id="IPR002833">
    <property type="entry name" value="PTH2"/>
</dbReference>
<dbReference type="FunCoup" id="A0A6L2PHC8">
    <property type="interactions" value="51"/>
</dbReference>
<evidence type="ECO:0000256" key="1">
    <source>
        <dbReference type="ARBA" id="ARBA00013260"/>
    </source>
</evidence>
<gene>
    <name evidence="4" type="ORF">Cfor_07204</name>
</gene>
<keyword evidence="2" id="KW-0378">Hydrolase</keyword>
<dbReference type="AlphaFoldDB" id="A0A6L2PHC8"/>
<dbReference type="Gene3D" id="3.40.1490.10">
    <property type="entry name" value="Bit1"/>
    <property type="match status" value="1"/>
</dbReference>
<comment type="caution">
    <text evidence="4">The sequence shown here is derived from an EMBL/GenBank/DDBJ whole genome shotgun (WGS) entry which is preliminary data.</text>
</comment>
<dbReference type="OrthoDB" id="201213at2759"/>
<name>A0A6L2PHC8_COPFO</name>
<evidence type="ECO:0000313" key="4">
    <source>
        <dbReference type="EMBL" id="GFG31816.1"/>
    </source>
</evidence>
<reference evidence="5" key="1">
    <citation type="submission" date="2020-01" db="EMBL/GenBank/DDBJ databases">
        <title>Draft genome sequence of the Termite Coptotermes fromosanus.</title>
        <authorList>
            <person name="Itakura S."/>
            <person name="Yosikawa Y."/>
            <person name="Umezawa K."/>
        </authorList>
    </citation>
    <scope>NUCLEOTIDE SEQUENCE [LARGE SCALE GENOMIC DNA]</scope>
</reference>
<dbReference type="EC" id="3.1.1.29" evidence="1"/>
<dbReference type="Proteomes" id="UP000502823">
    <property type="component" value="Unassembled WGS sequence"/>
</dbReference>
<proteinExistence type="predicted"/>
<dbReference type="Pfam" id="PF01981">
    <property type="entry name" value="PTH2"/>
    <property type="match status" value="1"/>
</dbReference>
<evidence type="ECO:0000313" key="5">
    <source>
        <dbReference type="Proteomes" id="UP000502823"/>
    </source>
</evidence>
<evidence type="ECO:0000256" key="2">
    <source>
        <dbReference type="ARBA" id="ARBA00022801"/>
    </source>
</evidence>